<name>A0A2A6RMJ1_9CHLR</name>
<dbReference type="Proteomes" id="UP000220527">
    <property type="component" value="Unassembled WGS sequence"/>
</dbReference>
<protein>
    <recommendedName>
        <fullName evidence="1">PIN-like domain-containing protein</fullName>
    </recommendedName>
</protein>
<feature type="domain" description="PIN-like" evidence="1">
    <location>
        <begin position="7"/>
        <end position="105"/>
    </location>
</feature>
<keyword evidence="3" id="KW-1185">Reference proteome</keyword>
<comment type="caution">
    <text evidence="2">The sequence shown here is derived from an EMBL/GenBank/DDBJ whole genome shotgun (WGS) entry which is preliminary data.</text>
</comment>
<sequence>MRANYVLIDYENVQPTEFLILDHENFYVRLFLGVNQNKIPFEVAVALQKMGTRAEYIKSCKKGSNALDFYIAFYVGQIATQEPDAYFHIISSDTGFDSLIQHLRDKKILAQRFSCIKDIPVLRSLSASSLNERVDVIKTRFNQPRITLPRTIKTLSNTIYHTFAKNLSSEEVIDIIRELHKQNFIVLKENKIEYNRSASY</sequence>
<dbReference type="AlphaFoldDB" id="A0A2A6RMJ1"/>
<accession>A0A2A6RMJ1</accession>
<dbReference type="InterPro" id="IPR041494">
    <property type="entry name" value="PIN7"/>
</dbReference>
<dbReference type="OrthoDB" id="9791898at2"/>
<dbReference type="Pfam" id="PF18475">
    <property type="entry name" value="PIN7"/>
    <property type="match status" value="1"/>
</dbReference>
<organism evidence="2 3">
    <name type="scientific">Candidatus Viridilinea mediisalina</name>
    <dbReference type="NCBI Taxonomy" id="2024553"/>
    <lineage>
        <taxon>Bacteria</taxon>
        <taxon>Bacillati</taxon>
        <taxon>Chloroflexota</taxon>
        <taxon>Chloroflexia</taxon>
        <taxon>Chloroflexales</taxon>
        <taxon>Chloroflexineae</taxon>
        <taxon>Oscillochloridaceae</taxon>
        <taxon>Candidatus Viridilinea</taxon>
    </lineage>
</organism>
<evidence type="ECO:0000313" key="3">
    <source>
        <dbReference type="Proteomes" id="UP000220527"/>
    </source>
</evidence>
<gene>
    <name evidence="2" type="ORF">CJ255_05360</name>
</gene>
<dbReference type="EMBL" id="NQWI01000015">
    <property type="protein sequence ID" value="PDW04121.1"/>
    <property type="molecule type" value="Genomic_DNA"/>
</dbReference>
<evidence type="ECO:0000259" key="1">
    <source>
        <dbReference type="Pfam" id="PF18475"/>
    </source>
</evidence>
<reference evidence="3" key="1">
    <citation type="submission" date="2017-08" db="EMBL/GenBank/DDBJ databases">
        <authorList>
            <person name="Grouzdev D.S."/>
            <person name="Gaisin V.A."/>
            <person name="Rysina M.S."/>
            <person name="Gorlenko V.M."/>
        </authorList>
    </citation>
    <scope>NUCLEOTIDE SEQUENCE [LARGE SCALE GENOMIC DNA]</scope>
    <source>
        <strain evidence="3">Kir15-3F</strain>
    </source>
</reference>
<evidence type="ECO:0000313" key="2">
    <source>
        <dbReference type="EMBL" id="PDW04121.1"/>
    </source>
</evidence>
<proteinExistence type="predicted"/>